<dbReference type="PANTHER" id="PTHR19848">
    <property type="entry name" value="WD40 REPEAT PROTEIN"/>
    <property type="match status" value="1"/>
</dbReference>
<feature type="repeat" description="WD" evidence="3">
    <location>
        <begin position="193"/>
        <end position="227"/>
    </location>
</feature>
<dbReference type="InterPro" id="IPR001680">
    <property type="entry name" value="WD40_rpt"/>
</dbReference>
<dbReference type="SUPFAM" id="SSF50978">
    <property type="entry name" value="WD40 repeat-like"/>
    <property type="match status" value="1"/>
</dbReference>
<proteinExistence type="predicted"/>
<dbReference type="Gene3D" id="2.130.10.10">
    <property type="entry name" value="YVTN repeat-like/Quinoprotein amine dehydrogenase"/>
    <property type="match status" value="2"/>
</dbReference>
<dbReference type="Pfam" id="PF00400">
    <property type="entry name" value="WD40"/>
    <property type="match status" value="4"/>
</dbReference>
<keyword evidence="1 3" id="KW-0853">WD repeat</keyword>
<gene>
    <name evidence="4" type="ORF">C1280_10740</name>
</gene>
<dbReference type="InterPro" id="IPR015943">
    <property type="entry name" value="WD40/YVTN_repeat-like_dom_sf"/>
</dbReference>
<evidence type="ECO:0000313" key="4">
    <source>
        <dbReference type="EMBL" id="AWM37444.1"/>
    </source>
</evidence>
<feature type="repeat" description="WD" evidence="3">
    <location>
        <begin position="268"/>
        <end position="309"/>
    </location>
</feature>
<accession>A0A2Z3H6Z8</accession>
<dbReference type="KEGG" id="gog:C1280_10740"/>
<dbReference type="Proteomes" id="UP000245802">
    <property type="component" value="Chromosome"/>
</dbReference>
<dbReference type="InterPro" id="IPR019775">
    <property type="entry name" value="WD40_repeat_CS"/>
</dbReference>
<dbReference type="SMART" id="SM00320">
    <property type="entry name" value="WD40"/>
    <property type="match status" value="6"/>
</dbReference>
<dbReference type="CDD" id="cd00200">
    <property type="entry name" value="WD40"/>
    <property type="match status" value="1"/>
</dbReference>
<feature type="repeat" description="WD" evidence="3">
    <location>
        <begin position="310"/>
        <end position="344"/>
    </location>
</feature>
<evidence type="ECO:0000256" key="3">
    <source>
        <dbReference type="PROSITE-ProRule" id="PRU00221"/>
    </source>
</evidence>
<evidence type="ECO:0000256" key="2">
    <source>
        <dbReference type="ARBA" id="ARBA00022737"/>
    </source>
</evidence>
<protein>
    <submittedName>
        <fullName evidence="4">WD40 repeat domain-containing protein</fullName>
    </submittedName>
</protein>
<evidence type="ECO:0000313" key="5">
    <source>
        <dbReference type="Proteomes" id="UP000245802"/>
    </source>
</evidence>
<dbReference type="PANTHER" id="PTHR19848:SF8">
    <property type="entry name" value="F-BOX AND WD REPEAT DOMAIN CONTAINING 7"/>
    <property type="match status" value="1"/>
</dbReference>
<feature type="repeat" description="WD" evidence="3">
    <location>
        <begin position="50"/>
        <end position="82"/>
    </location>
</feature>
<dbReference type="PROSITE" id="PS50082">
    <property type="entry name" value="WD_REPEATS_2"/>
    <property type="match status" value="4"/>
</dbReference>
<dbReference type="PROSITE" id="PS50294">
    <property type="entry name" value="WD_REPEATS_REGION"/>
    <property type="match status" value="3"/>
</dbReference>
<dbReference type="EMBL" id="CP025958">
    <property type="protein sequence ID" value="AWM37444.1"/>
    <property type="molecule type" value="Genomic_DNA"/>
</dbReference>
<reference evidence="4 5" key="1">
    <citation type="submission" date="2018-01" db="EMBL/GenBank/DDBJ databases">
        <title>G. obscuriglobus.</title>
        <authorList>
            <person name="Franke J."/>
            <person name="Blomberg W."/>
            <person name="Selmecki A."/>
        </authorList>
    </citation>
    <scope>NUCLEOTIDE SEQUENCE [LARGE SCALE GENOMIC DNA]</scope>
    <source>
        <strain evidence="4 5">DSM 5831</strain>
    </source>
</reference>
<evidence type="ECO:0000256" key="1">
    <source>
        <dbReference type="ARBA" id="ARBA00022574"/>
    </source>
</evidence>
<dbReference type="OrthoDB" id="277950at2"/>
<name>A0A2Z3H6Z8_9BACT</name>
<organism evidence="4 5">
    <name type="scientific">Gemmata obscuriglobus</name>
    <dbReference type="NCBI Taxonomy" id="114"/>
    <lineage>
        <taxon>Bacteria</taxon>
        <taxon>Pseudomonadati</taxon>
        <taxon>Planctomycetota</taxon>
        <taxon>Planctomycetia</taxon>
        <taxon>Gemmatales</taxon>
        <taxon>Gemmataceae</taxon>
        <taxon>Gemmata</taxon>
    </lineage>
</organism>
<dbReference type="AlphaFoldDB" id="A0A2Z3H6Z8"/>
<keyword evidence="2" id="KW-0677">Repeat</keyword>
<dbReference type="InterPro" id="IPR036322">
    <property type="entry name" value="WD40_repeat_dom_sf"/>
</dbReference>
<dbReference type="PROSITE" id="PS00678">
    <property type="entry name" value="WD_REPEATS_1"/>
    <property type="match status" value="1"/>
</dbReference>
<keyword evidence="5" id="KW-1185">Reference proteome</keyword>
<sequence length="344" mass="36710">MLSHAPGLGVQFPGYRIGAGCGEPGSVRVGGRGVDRTMLLFEDHRDETATVVHKAVVYAVAFSPDGSTLATGARDGSVFVRDAAGHVVPVLERSPKSSPVHALSFSPSGTALFVGGASGWYRYRQTESGWREASSKEVDSKASLPVTALTVLNEQTVAVGTGDRFKASGGALEIWDVSNDRKQSPHFTEPNGVRTIAVSPSKKIVAWGTGHRKVRVWDITTPKPMTEFPQASDCPAIALSSDGSVLAVASDRSTKLYDLRAKRERAVLKGHKGQVLCVAFSPDGRTVATGSFDFTVRLWDVATGNERASFKWDIGRVYCVSYAPDGFRLAAGGDLGRVVVWDAD</sequence>